<protein>
    <recommendedName>
        <fullName evidence="3">Transposase</fullName>
    </recommendedName>
</protein>
<dbReference type="Proteomes" id="UP000018433">
    <property type="component" value="Unassembled WGS sequence"/>
</dbReference>
<dbReference type="RefSeq" id="WP_004938295.1">
    <property type="nucleotide sequence ID" value="NZ_KB849643.1"/>
</dbReference>
<name>A0ABN0JWZ1_9GAMM</name>
<reference evidence="1 2" key="1">
    <citation type="submission" date="2013-02" db="EMBL/GenBank/DDBJ databases">
        <title>The Genome Sequence of Acinetobacter soli NIPH 2899.</title>
        <authorList>
            <consortium name="The Broad Institute Genome Sequencing Platform"/>
            <consortium name="The Broad Institute Genome Sequencing Center for Infectious Disease"/>
            <person name="Cerqueira G."/>
            <person name="Feldgarden M."/>
            <person name="Courvalin P."/>
            <person name="Perichon B."/>
            <person name="Grillot-Courvalin C."/>
            <person name="Clermont D."/>
            <person name="Rocha E."/>
            <person name="Yoon E.-J."/>
            <person name="Nemec A."/>
            <person name="Walker B."/>
            <person name="Young S.K."/>
            <person name="Zeng Q."/>
            <person name="Gargeya S."/>
            <person name="Fitzgerald M."/>
            <person name="Haas B."/>
            <person name="Abouelleil A."/>
            <person name="Alvarado L."/>
            <person name="Arachchi H.M."/>
            <person name="Berlin A.M."/>
            <person name="Chapman S.B."/>
            <person name="Dewar J."/>
            <person name="Goldberg J."/>
            <person name="Griggs A."/>
            <person name="Gujja S."/>
            <person name="Hansen M."/>
            <person name="Howarth C."/>
            <person name="Imamovic A."/>
            <person name="Larimer J."/>
            <person name="McCowan C."/>
            <person name="Murphy C."/>
            <person name="Neiman D."/>
            <person name="Pearson M."/>
            <person name="Priest M."/>
            <person name="Roberts A."/>
            <person name="Saif S."/>
            <person name="Shea T."/>
            <person name="Sisk P."/>
            <person name="Sykes S."/>
            <person name="Wortman J."/>
            <person name="Nusbaum C."/>
            <person name="Birren B."/>
        </authorList>
    </citation>
    <scope>NUCLEOTIDE SEQUENCE [LARGE SCALE GENOMIC DNA]</scope>
    <source>
        <strain evidence="1 2">NIPH 2899</strain>
    </source>
</reference>
<evidence type="ECO:0008006" key="3">
    <source>
        <dbReference type="Google" id="ProtNLM"/>
    </source>
</evidence>
<proteinExistence type="predicted"/>
<comment type="caution">
    <text evidence="1">The sequence shown here is derived from an EMBL/GenBank/DDBJ whole genome shotgun (WGS) entry which is preliminary data.</text>
</comment>
<accession>A0ABN0JWZ1</accession>
<evidence type="ECO:0000313" key="1">
    <source>
        <dbReference type="EMBL" id="ENV60102.1"/>
    </source>
</evidence>
<sequence>MGFIMNIMNGWTTAKAVNGDIIRVNIVPLKKVQSNLHGQTLVEVTKQVELESGTVLALNLDGKSFYTEFNKLYKLQSNFSI</sequence>
<gene>
    <name evidence="1" type="ORF">F950_02662</name>
</gene>
<organism evidence="1 2">
    <name type="scientific">Acinetobacter soli NIPH 2899</name>
    <dbReference type="NCBI Taxonomy" id="1217677"/>
    <lineage>
        <taxon>Bacteria</taxon>
        <taxon>Pseudomonadati</taxon>
        <taxon>Pseudomonadota</taxon>
        <taxon>Gammaproteobacteria</taxon>
        <taxon>Moraxellales</taxon>
        <taxon>Moraxellaceae</taxon>
        <taxon>Acinetobacter</taxon>
    </lineage>
</organism>
<dbReference type="EMBL" id="APPV01000011">
    <property type="protein sequence ID" value="ENV60102.1"/>
    <property type="molecule type" value="Genomic_DNA"/>
</dbReference>
<keyword evidence="2" id="KW-1185">Reference proteome</keyword>
<evidence type="ECO:0000313" key="2">
    <source>
        <dbReference type="Proteomes" id="UP000018433"/>
    </source>
</evidence>